<dbReference type="GO" id="GO:0005886">
    <property type="term" value="C:plasma membrane"/>
    <property type="evidence" value="ECO:0007669"/>
    <property type="project" value="TreeGrafter"/>
</dbReference>
<keyword evidence="4 6" id="KW-0274">FAD</keyword>
<feature type="domain" description="Acyl-CoA dehydrogenase/oxidase N-terminal" evidence="9">
    <location>
        <begin position="89"/>
        <end position="178"/>
    </location>
</feature>
<dbReference type="PANTHER" id="PTHR43292:SF4">
    <property type="entry name" value="ACYL-COA DEHYDROGENASE FADE34"/>
    <property type="match status" value="1"/>
</dbReference>
<proteinExistence type="inferred from homology"/>
<accession>A0A848KEQ9</accession>
<evidence type="ECO:0000313" key="11">
    <source>
        <dbReference type="Proteomes" id="UP000535543"/>
    </source>
</evidence>
<evidence type="ECO:0000256" key="5">
    <source>
        <dbReference type="ARBA" id="ARBA00023002"/>
    </source>
</evidence>
<feature type="domain" description="Acyl-CoA dehydrogenase/oxidase C-terminal" evidence="7">
    <location>
        <begin position="288"/>
        <end position="438"/>
    </location>
</feature>
<dbReference type="InterPro" id="IPR037069">
    <property type="entry name" value="AcylCoA_DH/ox_N_sf"/>
</dbReference>
<evidence type="ECO:0000259" key="8">
    <source>
        <dbReference type="Pfam" id="PF02770"/>
    </source>
</evidence>
<evidence type="ECO:0000256" key="1">
    <source>
        <dbReference type="ARBA" id="ARBA00001974"/>
    </source>
</evidence>
<dbReference type="InterPro" id="IPR009075">
    <property type="entry name" value="AcylCo_DH/oxidase_C"/>
</dbReference>
<dbReference type="InterPro" id="IPR052161">
    <property type="entry name" value="Mycobact_Acyl-CoA_DH"/>
</dbReference>
<dbReference type="SUPFAM" id="SSF56645">
    <property type="entry name" value="Acyl-CoA dehydrogenase NM domain-like"/>
    <property type="match status" value="1"/>
</dbReference>
<dbReference type="Gene3D" id="2.40.110.10">
    <property type="entry name" value="Butyryl-CoA Dehydrogenase, subunit A, domain 2"/>
    <property type="match status" value="1"/>
</dbReference>
<reference evidence="10 11" key="2">
    <citation type="submission" date="2020-06" db="EMBL/GenBank/DDBJ databases">
        <title>Antribacter stalactiti gen. nov., sp. nov., a new member of the family Nacardiaceae isolated from a cave.</title>
        <authorList>
            <person name="Kim I.S."/>
        </authorList>
    </citation>
    <scope>NUCLEOTIDE SEQUENCE [LARGE SCALE GENOMIC DNA]</scope>
    <source>
        <strain evidence="10 11">YC2-7</strain>
    </source>
</reference>
<dbReference type="InterPro" id="IPR013786">
    <property type="entry name" value="AcylCoA_DH/ox_N"/>
</dbReference>
<dbReference type="InterPro" id="IPR009100">
    <property type="entry name" value="AcylCoA_DH/oxidase_NM_dom_sf"/>
</dbReference>
<comment type="cofactor">
    <cofactor evidence="1 6">
        <name>FAD</name>
        <dbReference type="ChEBI" id="CHEBI:57692"/>
    </cofactor>
</comment>
<dbReference type="InterPro" id="IPR046373">
    <property type="entry name" value="Acyl-CoA_Oxase/DH_mid-dom_sf"/>
</dbReference>
<dbReference type="Gene3D" id="1.20.140.10">
    <property type="entry name" value="Butyryl-CoA Dehydrogenase, subunit A, domain 3"/>
    <property type="match status" value="1"/>
</dbReference>
<keyword evidence="5 6" id="KW-0560">Oxidoreductase</keyword>
<keyword evidence="3 6" id="KW-0285">Flavoprotein</keyword>
<comment type="caution">
    <text evidence="10">The sequence shown here is derived from an EMBL/GenBank/DDBJ whole genome shotgun (WGS) entry which is preliminary data.</text>
</comment>
<dbReference type="Pfam" id="PF02771">
    <property type="entry name" value="Acyl-CoA_dh_N"/>
    <property type="match status" value="1"/>
</dbReference>
<feature type="domain" description="Acyl-CoA oxidase/dehydrogenase middle" evidence="8">
    <location>
        <begin position="182"/>
        <end position="276"/>
    </location>
</feature>
<evidence type="ECO:0000256" key="2">
    <source>
        <dbReference type="ARBA" id="ARBA00009347"/>
    </source>
</evidence>
<evidence type="ECO:0000259" key="9">
    <source>
        <dbReference type="Pfam" id="PF02771"/>
    </source>
</evidence>
<evidence type="ECO:0000313" key="10">
    <source>
        <dbReference type="EMBL" id="NMN96711.1"/>
    </source>
</evidence>
<dbReference type="Pfam" id="PF02770">
    <property type="entry name" value="Acyl-CoA_dh_M"/>
    <property type="match status" value="1"/>
</dbReference>
<dbReference type="Gene3D" id="1.10.540.10">
    <property type="entry name" value="Acyl-CoA dehydrogenase/oxidase, N-terminal domain"/>
    <property type="match status" value="1"/>
</dbReference>
<dbReference type="GO" id="GO:0050660">
    <property type="term" value="F:flavin adenine dinucleotide binding"/>
    <property type="evidence" value="ECO:0007669"/>
    <property type="project" value="InterPro"/>
</dbReference>
<dbReference type="Proteomes" id="UP000535543">
    <property type="component" value="Unassembled WGS sequence"/>
</dbReference>
<dbReference type="GO" id="GO:0016627">
    <property type="term" value="F:oxidoreductase activity, acting on the CH-CH group of donors"/>
    <property type="evidence" value="ECO:0007669"/>
    <property type="project" value="InterPro"/>
</dbReference>
<evidence type="ECO:0000256" key="6">
    <source>
        <dbReference type="RuleBase" id="RU362125"/>
    </source>
</evidence>
<evidence type="ECO:0000256" key="3">
    <source>
        <dbReference type="ARBA" id="ARBA00022630"/>
    </source>
</evidence>
<gene>
    <name evidence="10" type="ORF">FGL95_16865</name>
</gene>
<name>A0A848KEQ9_9NOCA</name>
<dbReference type="EMBL" id="VCQU01000005">
    <property type="protein sequence ID" value="NMN96711.1"/>
    <property type="molecule type" value="Genomic_DNA"/>
</dbReference>
<dbReference type="PANTHER" id="PTHR43292">
    <property type="entry name" value="ACYL-COA DEHYDROGENASE"/>
    <property type="match status" value="1"/>
</dbReference>
<dbReference type="InterPro" id="IPR036250">
    <property type="entry name" value="AcylCo_DH-like_C"/>
</dbReference>
<comment type="similarity">
    <text evidence="2 6">Belongs to the acyl-CoA dehydrogenase family.</text>
</comment>
<dbReference type="FunFam" id="2.40.110.10:FF:000011">
    <property type="entry name" value="Acyl-CoA dehydrogenase FadE34"/>
    <property type="match status" value="1"/>
</dbReference>
<protein>
    <submittedName>
        <fullName evidence="10">Dehydrogenase</fullName>
    </submittedName>
</protein>
<dbReference type="SUPFAM" id="SSF47203">
    <property type="entry name" value="Acyl-CoA dehydrogenase C-terminal domain-like"/>
    <property type="match status" value="1"/>
</dbReference>
<evidence type="ECO:0000259" key="7">
    <source>
        <dbReference type="Pfam" id="PF00441"/>
    </source>
</evidence>
<reference evidence="10 11" key="1">
    <citation type="submission" date="2019-05" db="EMBL/GenBank/DDBJ databases">
        <authorList>
            <person name="Lee S.D."/>
        </authorList>
    </citation>
    <scope>NUCLEOTIDE SEQUENCE [LARGE SCALE GENOMIC DNA]</scope>
    <source>
        <strain evidence="10 11">YC2-7</strain>
    </source>
</reference>
<dbReference type="InterPro" id="IPR006091">
    <property type="entry name" value="Acyl-CoA_Oxase/DH_mid-dom"/>
</dbReference>
<dbReference type="AlphaFoldDB" id="A0A848KEQ9"/>
<keyword evidence="11" id="KW-1185">Reference proteome</keyword>
<sequence>MTATARGVWFDVPLSAVHDRRHRVNRQLLSFVIHVQRSTDQRREVVSVTDRIDAQGLETFRIRARRWLEETAPAHGWLREPGAARRRIAEGDDDTVARNRECQGLLFDAGFAGLSWPTEYGGQGLGLREQIAFNEEARVFDLPLVAFIIGLGMCGPTILAAGTDEQKRRYIEPMLRGEEIWCQLFSEPGAGSDVAGLRTRAIRDGDEWVLNGQKVWTSGAHHSEFGIVLARTDRDVPKHKGLTMFIIDLRTPGVTMRPIRQIDGGEHFNEVFFDDVRIPHDNILGGEGKGWQTATTTLMNERVSLGAVRTLDDVHSSAALTELARQRGLLADESVRSDLVDLWMKETIVGLLAERVTAGIMRGQSPGPEGSITKLVRTEYSTASAELGFHLAGPEAAAWPSGSDNGDTWANTLLFVPSLTVAGGTDEILKNIIGERVLGLDKEPQVDRDVPFRELAGK</sequence>
<evidence type="ECO:0000256" key="4">
    <source>
        <dbReference type="ARBA" id="ARBA00022827"/>
    </source>
</evidence>
<dbReference type="Pfam" id="PF00441">
    <property type="entry name" value="Acyl-CoA_dh_1"/>
    <property type="match status" value="1"/>
</dbReference>
<organism evidence="10 11">
    <name type="scientific">Antrihabitans stalactiti</name>
    <dbReference type="NCBI Taxonomy" id="2584121"/>
    <lineage>
        <taxon>Bacteria</taxon>
        <taxon>Bacillati</taxon>
        <taxon>Actinomycetota</taxon>
        <taxon>Actinomycetes</taxon>
        <taxon>Mycobacteriales</taxon>
        <taxon>Nocardiaceae</taxon>
        <taxon>Antrihabitans</taxon>
    </lineage>
</organism>